<accession>A0A193LE40</accession>
<dbReference type="InterPro" id="IPR038396">
    <property type="entry name" value="SpoIIAA-like_sf"/>
</dbReference>
<dbReference type="Pfam" id="PF11964">
    <property type="entry name" value="SpoIIAA-like"/>
    <property type="match status" value="1"/>
</dbReference>
<dbReference type="OrthoDB" id="555504at2"/>
<protein>
    <recommendedName>
        <fullName evidence="3">STAS/SEC14 domain-containing protein</fullName>
    </recommendedName>
</protein>
<gene>
    <name evidence="1" type="ORF">BA177_05555</name>
</gene>
<dbReference type="InterPro" id="IPR021866">
    <property type="entry name" value="SpoIIAA-like"/>
</dbReference>
<evidence type="ECO:0000313" key="2">
    <source>
        <dbReference type="Proteomes" id="UP000092695"/>
    </source>
</evidence>
<proteinExistence type="predicted"/>
<keyword evidence="2" id="KW-1185">Reference proteome</keyword>
<dbReference type="STRING" id="1548547.BA177_05555"/>
<dbReference type="RefSeq" id="WP_068613950.1">
    <property type="nucleotide sequence ID" value="NZ_CP016268.1"/>
</dbReference>
<dbReference type="EMBL" id="CP016268">
    <property type="protein sequence ID" value="ANO50743.1"/>
    <property type="molecule type" value="Genomic_DNA"/>
</dbReference>
<evidence type="ECO:0008006" key="3">
    <source>
        <dbReference type="Google" id="ProtNLM"/>
    </source>
</evidence>
<evidence type="ECO:0000313" key="1">
    <source>
        <dbReference type="EMBL" id="ANO50743.1"/>
    </source>
</evidence>
<reference evidence="1 2" key="1">
    <citation type="submission" date="2016-06" db="EMBL/GenBank/DDBJ databases">
        <title>Complete genome sequence of a deep-branching marine Gamma Proteobacterium Woeseia oceani type strain XK5.</title>
        <authorList>
            <person name="Mu D."/>
            <person name="Du Z."/>
        </authorList>
    </citation>
    <scope>NUCLEOTIDE SEQUENCE [LARGE SCALE GENOMIC DNA]</scope>
    <source>
        <strain evidence="1 2">XK5</strain>
    </source>
</reference>
<dbReference type="Gene3D" id="3.40.50.10600">
    <property type="entry name" value="SpoIIaa-like domains"/>
    <property type="match status" value="1"/>
</dbReference>
<dbReference type="SUPFAM" id="SSF52091">
    <property type="entry name" value="SpoIIaa-like"/>
    <property type="match status" value="1"/>
</dbReference>
<dbReference type="InterPro" id="IPR036513">
    <property type="entry name" value="STAS_dom_sf"/>
</dbReference>
<dbReference type="Proteomes" id="UP000092695">
    <property type="component" value="Chromosome"/>
</dbReference>
<dbReference type="AlphaFoldDB" id="A0A193LE40"/>
<organism evidence="1 2">
    <name type="scientific">Woeseia oceani</name>
    <dbReference type="NCBI Taxonomy" id="1548547"/>
    <lineage>
        <taxon>Bacteria</taxon>
        <taxon>Pseudomonadati</taxon>
        <taxon>Pseudomonadota</taxon>
        <taxon>Gammaproteobacteria</taxon>
        <taxon>Woeseiales</taxon>
        <taxon>Woeseiaceae</taxon>
        <taxon>Woeseia</taxon>
    </lineage>
</organism>
<dbReference type="KEGG" id="woc:BA177_05555"/>
<sequence>MLQYHWIPDTNIVEFTINGAISRKQFAALVTEVESKIEDYGSVDLLEEIRGIGNIPLAVLWADLRWAVSHWKKIGRVAVVCDKDWVEKVVEVMQPLVAMDVRHFELAEKDKARRWLRDGID</sequence>
<name>A0A193LE40_9GAMM</name>